<dbReference type="Gene3D" id="3.10.560.10">
    <property type="entry name" value="Outer membrane lipoprotein wza domain like"/>
    <property type="match status" value="2"/>
</dbReference>
<keyword evidence="14" id="KW-0449">Lipoprotein</keyword>
<evidence type="ECO:0000256" key="6">
    <source>
        <dbReference type="ARBA" id="ARBA00022692"/>
    </source>
</evidence>
<evidence type="ECO:0000259" key="18">
    <source>
        <dbReference type="Pfam" id="PF22461"/>
    </source>
</evidence>
<keyword evidence="20" id="KW-1185">Reference proteome</keyword>
<dbReference type="InterPro" id="IPR049712">
    <property type="entry name" value="Poly_export"/>
</dbReference>
<evidence type="ECO:0000256" key="1">
    <source>
        <dbReference type="ARBA" id="ARBA00004571"/>
    </source>
</evidence>
<dbReference type="PANTHER" id="PTHR33619">
    <property type="entry name" value="POLYSACCHARIDE EXPORT PROTEIN GFCE-RELATED"/>
    <property type="match status" value="1"/>
</dbReference>
<evidence type="ECO:0000313" key="19">
    <source>
        <dbReference type="EMBL" id="MDR6534864.1"/>
    </source>
</evidence>
<keyword evidence="11" id="KW-0472">Membrane</keyword>
<accession>A0ABU1N8V0</accession>
<sequence length="376" mass="39464">MTPLLRCALICTAAALSGCALAPGANFGGNVAGASASPGNAAADPADLPPPGALQSITPELLRRQRAAQATEVSSEVKRLFGVAQPYRIGSGDVLNIVVWDHPDLVLAPAGSLTTDAVTGAHVSNGYNVSAEGAIQFPYVGSFKVAGLTELEVRDRLMARLAKYFSDPKVTVRIQSYRAGRVYLDGEVRAPGLQAINDIPMTLPEALHRAGGFTAEADRSAVAISRNGITTLVDLPRLAALGVNPTQILLEAGDLVRVLSREDAKVYVMGEVTRPVAQPLRNGRLTLNQALGEAGGVSTTSGNPQQIYVVRAAAAGKPEIFHLDASAPVAYALAEGFELKARDVVYVDPVPLVRWNRVISLILPSAQVVNVANNIK</sequence>
<feature type="domain" description="SLBB" evidence="18">
    <location>
        <begin position="181"/>
        <end position="258"/>
    </location>
</feature>
<evidence type="ECO:0000256" key="7">
    <source>
        <dbReference type="ARBA" id="ARBA00022729"/>
    </source>
</evidence>
<dbReference type="InterPro" id="IPR054765">
    <property type="entry name" value="SLBB_dom"/>
</dbReference>
<reference evidence="19 20" key="1">
    <citation type="submission" date="2023-07" db="EMBL/GenBank/DDBJ databases">
        <title>Sorghum-associated microbial communities from plants grown in Nebraska, USA.</title>
        <authorList>
            <person name="Schachtman D."/>
        </authorList>
    </citation>
    <scope>NUCLEOTIDE SEQUENCE [LARGE SCALE GENOMIC DNA]</scope>
    <source>
        <strain evidence="19 20">DS1781</strain>
    </source>
</reference>
<keyword evidence="6" id="KW-0812">Transmembrane</keyword>
<dbReference type="InterPro" id="IPR003715">
    <property type="entry name" value="Poly_export_N"/>
</dbReference>
<evidence type="ECO:0000256" key="14">
    <source>
        <dbReference type="ARBA" id="ARBA00023288"/>
    </source>
</evidence>
<evidence type="ECO:0000256" key="3">
    <source>
        <dbReference type="ARBA" id="ARBA00022448"/>
    </source>
</evidence>
<feature type="domain" description="SLBB" evidence="18">
    <location>
        <begin position="265"/>
        <end position="347"/>
    </location>
</feature>
<dbReference type="Pfam" id="PF02563">
    <property type="entry name" value="Poly_export"/>
    <property type="match status" value="1"/>
</dbReference>
<dbReference type="RefSeq" id="WP_309898396.1">
    <property type="nucleotide sequence ID" value="NZ_JAVDRF010000001.1"/>
</dbReference>
<evidence type="ECO:0000313" key="20">
    <source>
        <dbReference type="Proteomes" id="UP001184230"/>
    </source>
</evidence>
<feature type="signal peptide" evidence="15">
    <location>
        <begin position="1"/>
        <end position="22"/>
    </location>
</feature>
<evidence type="ECO:0000256" key="13">
    <source>
        <dbReference type="ARBA" id="ARBA00023237"/>
    </source>
</evidence>
<evidence type="ECO:0000259" key="16">
    <source>
        <dbReference type="Pfam" id="PF02563"/>
    </source>
</evidence>
<evidence type="ECO:0000256" key="12">
    <source>
        <dbReference type="ARBA" id="ARBA00023139"/>
    </source>
</evidence>
<keyword evidence="8" id="KW-0625">Polysaccharide transport</keyword>
<protein>
    <submittedName>
        <fullName evidence="19">Polysaccharide export outer membrane protein</fullName>
    </submittedName>
</protein>
<dbReference type="PANTHER" id="PTHR33619:SF3">
    <property type="entry name" value="POLYSACCHARIDE EXPORT PROTEIN GFCE-RELATED"/>
    <property type="match status" value="1"/>
</dbReference>
<dbReference type="EMBL" id="JAVDRF010000001">
    <property type="protein sequence ID" value="MDR6534864.1"/>
    <property type="molecule type" value="Genomic_DNA"/>
</dbReference>
<evidence type="ECO:0000256" key="5">
    <source>
        <dbReference type="ARBA" id="ARBA00022597"/>
    </source>
</evidence>
<keyword evidence="12" id="KW-0564">Palmitate</keyword>
<feature type="chain" id="PRO_5047297220" evidence="15">
    <location>
        <begin position="23"/>
        <end position="376"/>
    </location>
</feature>
<evidence type="ECO:0000256" key="2">
    <source>
        <dbReference type="ARBA" id="ARBA00009450"/>
    </source>
</evidence>
<comment type="similarity">
    <text evidence="2">Belongs to the BexD/CtrA/VexA family.</text>
</comment>
<keyword evidence="13" id="KW-0998">Cell outer membrane</keyword>
<dbReference type="Pfam" id="PF18412">
    <property type="entry name" value="Wza_C"/>
    <property type="match status" value="1"/>
</dbReference>
<keyword evidence="3" id="KW-0813">Transport</keyword>
<evidence type="ECO:0000256" key="8">
    <source>
        <dbReference type="ARBA" id="ARBA00023047"/>
    </source>
</evidence>
<dbReference type="Proteomes" id="UP001184230">
    <property type="component" value="Unassembled WGS sequence"/>
</dbReference>
<evidence type="ECO:0000256" key="9">
    <source>
        <dbReference type="ARBA" id="ARBA00023065"/>
    </source>
</evidence>
<keyword evidence="10" id="KW-0626">Porin</keyword>
<comment type="subcellular location">
    <subcellularLocation>
        <location evidence="1">Cell outer membrane</location>
        <topology evidence="1">Multi-pass membrane protein</topology>
    </subcellularLocation>
</comment>
<evidence type="ECO:0000256" key="10">
    <source>
        <dbReference type="ARBA" id="ARBA00023114"/>
    </source>
</evidence>
<organism evidence="19 20">
    <name type="scientific">Variovorax soli</name>
    <dbReference type="NCBI Taxonomy" id="376815"/>
    <lineage>
        <taxon>Bacteria</taxon>
        <taxon>Pseudomonadati</taxon>
        <taxon>Pseudomonadota</taxon>
        <taxon>Betaproteobacteria</taxon>
        <taxon>Burkholderiales</taxon>
        <taxon>Comamonadaceae</taxon>
        <taxon>Variovorax</taxon>
    </lineage>
</organism>
<evidence type="ECO:0000259" key="17">
    <source>
        <dbReference type="Pfam" id="PF18412"/>
    </source>
</evidence>
<evidence type="ECO:0000256" key="15">
    <source>
        <dbReference type="SAM" id="SignalP"/>
    </source>
</evidence>
<gene>
    <name evidence="19" type="ORF">J2739_000624</name>
</gene>
<comment type="caution">
    <text evidence="19">The sequence shown here is derived from an EMBL/GenBank/DDBJ whole genome shotgun (WGS) entry which is preliminary data.</text>
</comment>
<dbReference type="Pfam" id="PF22461">
    <property type="entry name" value="SLBB_2"/>
    <property type="match status" value="2"/>
</dbReference>
<dbReference type="PROSITE" id="PS51257">
    <property type="entry name" value="PROKAR_LIPOPROTEIN"/>
    <property type="match status" value="1"/>
</dbReference>
<dbReference type="InterPro" id="IPR040716">
    <property type="entry name" value="Wza_C"/>
</dbReference>
<keyword evidence="7 15" id="KW-0732">Signal</keyword>
<proteinExistence type="inferred from homology"/>
<keyword evidence="5" id="KW-0762">Sugar transport</keyword>
<evidence type="ECO:0000256" key="11">
    <source>
        <dbReference type="ARBA" id="ARBA00023136"/>
    </source>
</evidence>
<keyword evidence="9" id="KW-0406">Ion transport</keyword>
<evidence type="ECO:0000256" key="4">
    <source>
        <dbReference type="ARBA" id="ARBA00022452"/>
    </source>
</evidence>
<keyword evidence="4" id="KW-1134">Transmembrane beta strand</keyword>
<dbReference type="Gene3D" id="3.30.1950.10">
    <property type="entry name" value="wza like domain"/>
    <property type="match status" value="1"/>
</dbReference>
<feature type="domain" description="Outer-membrane lipoprotein Wza C-terminal" evidence="17">
    <location>
        <begin position="350"/>
        <end position="370"/>
    </location>
</feature>
<feature type="domain" description="Polysaccharide export protein N-terminal" evidence="16">
    <location>
        <begin position="84"/>
        <end position="174"/>
    </location>
</feature>
<name>A0ABU1N8V0_9BURK</name>